<feature type="region of interest" description="Disordered" evidence="1">
    <location>
        <begin position="30"/>
        <end position="84"/>
    </location>
</feature>
<protein>
    <submittedName>
        <fullName evidence="2">Uncharacterized protein</fullName>
    </submittedName>
</protein>
<evidence type="ECO:0000313" key="3">
    <source>
        <dbReference type="Proteomes" id="UP000579812"/>
    </source>
</evidence>
<evidence type="ECO:0000256" key="1">
    <source>
        <dbReference type="SAM" id="MobiDB-lite"/>
    </source>
</evidence>
<dbReference type="Proteomes" id="UP000579812">
    <property type="component" value="Unassembled WGS sequence"/>
</dbReference>
<feature type="compositionally biased region" description="Basic and acidic residues" evidence="1">
    <location>
        <begin position="36"/>
        <end position="64"/>
    </location>
</feature>
<comment type="caution">
    <text evidence="2">The sequence shown here is derived from an EMBL/GenBank/DDBJ whole genome shotgun (WGS) entry which is preliminary data.</text>
</comment>
<organism evidence="2 3">
    <name type="scientific">Onychostoma macrolepis</name>
    <dbReference type="NCBI Taxonomy" id="369639"/>
    <lineage>
        <taxon>Eukaryota</taxon>
        <taxon>Metazoa</taxon>
        <taxon>Chordata</taxon>
        <taxon>Craniata</taxon>
        <taxon>Vertebrata</taxon>
        <taxon>Euteleostomi</taxon>
        <taxon>Actinopterygii</taxon>
        <taxon>Neopterygii</taxon>
        <taxon>Teleostei</taxon>
        <taxon>Ostariophysi</taxon>
        <taxon>Cypriniformes</taxon>
        <taxon>Cyprinidae</taxon>
        <taxon>Acrossocheilinae</taxon>
        <taxon>Onychostoma</taxon>
    </lineage>
</organism>
<name>A0A7J6DCX6_9TELE</name>
<dbReference type="EMBL" id="JAAMOB010000002">
    <property type="protein sequence ID" value="KAF4117079.1"/>
    <property type="molecule type" value="Genomic_DNA"/>
</dbReference>
<keyword evidence="3" id="KW-1185">Reference proteome</keyword>
<reference evidence="2 3" key="1">
    <citation type="submission" date="2020-04" db="EMBL/GenBank/DDBJ databases">
        <title>Chromosome-level genome assembly of a cyprinid fish Onychostoma macrolepis by integration of Nanopore Sequencing, Bionano and Hi-C technology.</title>
        <authorList>
            <person name="Wang D."/>
        </authorList>
    </citation>
    <scope>NUCLEOTIDE SEQUENCE [LARGE SCALE GENOMIC DNA]</scope>
    <source>
        <strain evidence="2">SWU-2019</strain>
        <tissue evidence="2">Muscle</tissue>
    </source>
</reference>
<proteinExistence type="predicted"/>
<dbReference type="AlphaFoldDB" id="A0A7J6DCX6"/>
<gene>
    <name evidence="2" type="ORF">G5714_001632</name>
</gene>
<sequence>MESPGSRLIKKVTVILAELVSGGLGLHETQLPERIPQSEDDRCFSGELGSRRPKDQHEQQKTHLETPGSKMCMMPINNKGKLRKRRSAVTVQKWLGCGPERLVGISLWWKALSSSDYPFNEE</sequence>
<accession>A0A7J6DCX6</accession>
<evidence type="ECO:0000313" key="2">
    <source>
        <dbReference type="EMBL" id="KAF4117079.1"/>
    </source>
</evidence>